<evidence type="ECO:0000256" key="7">
    <source>
        <dbReference type="ARBA" id="ARBA00023098"/>
    </source>
</evidence>
<evidence type="ECO:0000313" key="12">
    <source>
        <dbReference type="Proteomes" id="UP001597497"/>
    </source>
</evidence>
<protein>
    <submittedName>
        <fullName evidence="11">3-hydroxyacyl-CoA dehydrogenase/enoyl-CoA hydratase family protein</fullName>
    </submittedName>
</protein>
<dbReference type="SUPFAM" id="SSF52096">
    <property type="entry name" value="ClpP/crotonase"/>
    <property type="match status" value="1"/>
</dbReference>
<dbReference type="Pfam" id="PF00725">
    <property type="entry name" value="3HCDH"/>
    <property type="match status" value="1"/>
</dbReference>
<dbReference type="EMBL" id="JBHUMM010000043">
    <property type="protein sequence ID" value="MFD2673153.1"/>
    <property type="molecule type" value="Genomic_DNA"/>
</dbReference>
<evidence type="ECO:0000256" key="4">
    <source>
        <dbReference type="ARBA" id="ARBA00022963"/>
    </source>
</evidence>
<dbReference type="InterPro" id="IPR001753">
    <property type="entry name" value="Enoyl-CoA_hydra/iso"/>
</dbReference>
<feature type="domain" description="3-hydroxyacyl-CoA dehydrogenase C-terminal" evidence="9">
    <location>
        <begin position="219"/>
        <end position="318"/>
    </location>
</feature>
<dbReference type="InterPro" id="IPR036291">
    <property type="entry name" value="NAD(P)-bd_dom_sf"/>
</dbReference>
<evidence type="ECO:0000256" key="1">
    <source>
        <dbReference type="ARBA" id="ARBA00005005"/>
    </source>
</evidence>
<keyword evidence="12" id="KW-1185">Reference proteome</keyword>
<dbReference type="Pfam" id="PF00378">
    <property type="entry name" value="ECH_1"/>
    <property type="match status" value="1"/>
</dbReference>
<reference evidence="12" key="1">
    <citation type="journal article" date="2019" name="Int. J. Syst. Evol. Microbiol.">
        <title>The Global Catalogue of Microorganisms (GCM) 10K type strain sequencing project: providing services to taxonomists for standard genome sequencing and annotation.</title>
        <authorList>
            <consortium name="The Broad Institute Genomics Platform"/>
            <consortium name="The Broad Institute Genome Sequencing Center for Infectious Disease"/>
            <person name="Wu L."/>
            <person name="Ma J."/>
        </authorList>
    </citation>
    <scope>NUCLEOTIDE SEQUENCE [LARGE SCALE GENOMIC DNA]</scope>
    <source>
        <strain evidence="12">KCTC 33676</strain>
    </source>
</reference>
<evidence type="ECO:0000256" key="8">
    <source>
        <dbReference type="ARBA" id="ARBA00049556"/>
    </source>
</evidence>
<dbReference type="CDD" id="cd06558">
    <property type="entry name" value="crotonase-like"/>
    <property type="match status" value="1"/>
</dbReference>
<evidence type="ECO:0000256" key="6">
    <source>
        <dbReference type="ARBA" id="ARBA00023027"/>
    </source>
</evidence>
<dbReference type="InterPro" id="IPR029045">
    <property type="entry name" value="ClpP/crotonase-like_dom_sf"/>
</dbReference>
<dbReference type="Gene3D" id="1.10.1040.50">
    <property type="match status" value="1"/>
</dbReference>
<dbReference type="InterPro" id="IPR006176">
    <property type="entry name" value="3-OHacyl-CoA_DH_NAD-bd"/>
</dbReference>
<comment type="catalytic activity">
    <reaction evidence="8">
        <text>a (3S)-3-hydroxyacyl-CoA + NAD(+) = a 3-oxoacyl-CoA + NADH + H(+)</text>
        <dbReference type="Rhea" id="RHEA:22432"/>
        <dbReference type="ChEBI" id="CHEBI:15378"/>
        <dbReference type="ChEBI" id="CHEBI:57318"/>
        <dbReference type="ChEBI" id="CHEBI:57540"/>
        <dbReference type="ChEBI" id="CHEBI:57945"/>
        <dbReference type="ChEBI" id="CHEBI:90726"/>
        <dbReference type="EC" id="1.1.1.35"/>
    </reaction>
</comment>
<evidence type="ECO:0000256" key="5">
    <source>
        <dbReference type="ARBA" id="ARBA00023002"/>
    </source>
</evidence>
<comment type="similarity">
    <text evidence="2">Belongs to the 3-hydroxyacyl-CoA dehydrogenase family.</text>
</comment>
<dbReference type="RefSeq" id="WP_379930711.1">
    <property type="nucleotide sequence ID" value="NZ_JBHUMM010000043.1"/>
</dbReference>
<feature type="domain" description="3-hydroxyacyl-CoA dehydrogenase NAD binding" evidence="10">
    <location>
        <begin position="19"/>
        <end position="215"/>
    </location>
</feature>
<dbReference type="PANTHER" id="PTHR48075">
    <property type="entry name" value="3-HYDROXYACYL-COA DEHYDROGENASE FAMILY PROTEIN"/>
    <property type="match status" value="1"/>
</dbReference>
<evidence type="ECO:0000259" key="9">
    <source>
        <dbReference type="Pfam" id="PF00725"/>
    </source>
</evidence>
<keyword evidence="6" id="KW-0520">NAD</keyword>
<dbReference type="Gene3D" id="3.40.50.720">
    <property type="entry name" value="NAD(P)-binding Rossmann-like Domain"/>
    <property type="match status" value="1"/>
</dbReference>
<dbReference type="PANTHER" id="PTHR48075:SF7">
    <property type="entry name" value="3-HYDROXYACYL-COA DEHYDROGENASE-RELATED"/>
    <property type="match status" value="1"/>
</dbReference>
<accession>A0ABW5RDU3</accession>
<dbReference type="Proteomes" id="UP001597497">
    <property type="component" value="Unassembled WGS sequence"/>
</dbReference>
<keyword evidence="5" id="KW-0560">Oxidoreductase</keyword>
<dbReference type="SUPFAM" id="SSF48179">
    <property type="entry name" value="6-phosphogluconate dehydrogenase C-terminal domain-like"/>
    <property type="match status" value="2"/>
</dbReference>
<dbReference type="Pfam" id="PF02737">
    <property type="entry name" value="3HCDH_N"/>
    <property type="match status" value="1"/>
</dbReference>
<keyword evidence="7" id="KW-0443">Lipid metabolism</keyword>
<evidence type="ECO:0000256" key="2">
    <source>
        <dbReference type="ARBA" id="ARBA00009463"/>
    </source>
</evidence>
<dbReference type="InterPro" id="IPR006108">
    <property type="entry name" value="3HC_DH_C"/>
</dbReference>
<comment type="pathway">
    <text evidence="1">Lipid metabolism; fatty acid beta-oxidation.</text>
</comment>
<keyword evidence="4" id="KW-0442">Lipid degradation</keyword>
<dbReference type="Gene3D" id="3.90.226.10">
    <property type="entry name" value="2-enoyl-CoA Hydratase, Chain A, domain 1"/>
    <property type="match status" value="1"/>
</dbReference>
<comment type="caution">
    <text evidence="11">The sequence shown here is derived from an EMBL/GenBank/DDBJ whole genome shotgun (WGS) entry which is preliminary data.</text>
</comment>
<evidence type="ECO:0000313" key="11">
    <source>
        <dbReference type="EMBL" id="MFD2673153.1"/>
    </source>
</evidence>
<dbReference type="SUPFAM" id="SSF51735">
    <property type="entry name" value="NAD(P)-binding Rossmann-fold domains"/>
    <property type="match status" value="1"/>
</dbReference>
<gene>
    <name evidence="11" type="ORF">ACFSUC_16395</name>
</gene>
<proteinExistence type="inferred from homology"/>
<sequence>MTRDQMVEVKRENRPIRRAAVLGAGVMGAAIAAHMANAGIPCLLLDRVPDERTEKERGRGYTLSDRSVRNRFAEAGLKRCLQTKPPAFFTPSHASYIQIGNLEDDLDQLKHVDWIVEAVIEKLEVKQQIWNRVASVWQKGTWISTNTSGIPIRDIASALPDVMQPYFAGTHFFNPPRYMKLLELVPGPGASAEIMTEMAFFCEERLGKGVIFARDTPNFIANRVGTYGMMMTIKAWLEQDCTLEEVEALTGTLIGRPKSATFRTMDLVGLDTFLHVCGNVMAQQPDEHDRKAFDPPSLLTALAERGWLGEKAGQGFYRKQRTAGTTVIEVLDVESLTYRKQVKPSSALLSEWKQIRPLEKRLQKMVQDDSRYGRMIWATLQPVLLYAVQKLGEITDRMTDMDQAMKWGFNWELGPFEIWDALGVGSVAERMRSEGLVLPDWLEARLRQNPAFSFYPDGIDRKANQPSTEMENAGVQFETARERQILRLSSTPRLTSNSEVIKVIKHNKDASLYEIGDEVACLVFHSPRQSIGAEVLSMIRESVDIVEHQYRGLVIGNEARHFCVGANLMLLLMEAQEEEWDEIEQMIHSFQQTMMKLKYCHRPVVAAPHSMTLGGGVEVCLPADQILLAPETYFGLVETGVGLIPAGGGCKEAVVRLSEGRPKGSDRLPELQRLFQHIAMAKVSSSGAEALESGLLRPTDRIVLNRDRHLYEAKQTVLQLDRQGYVPRTPKPIQVSGRRGCAILELAVYHMQQSHEISDHDAKIASKLAFVMAGGHVPEHTIVAEQHVLDLEREAFLSLCGEPKTQARMQHMLQTGKPLRN</sequence>
<dbReference type="InterPro" id="IPR008927">
    <property type="entry name" value="6-PGluconate_DH-like_C_sf"/>
</dbReference>
<evidence type="ECO:0000256" key="3">
    <source>
        <dbReference type="ARBA" id="ARBA00022832"/>
    </source>
</evidence>
<organism evidence="11 12">
    <name type="scientific">Marinicrinis sediminis</name>
    <dbReference type="NCBI Taxonomy" id="1652465"/>
    <lineage>
        <taxon>Bacteria</taxon>
        <taxon>Bacillati</taxon>
        <taxon>Bacillota</taxon>
        <taxon>Bacilli</taxon>
        <taxon>Bacillales</taxon>
        <taxon>Paenibacillaceae</taxon>
    </lineage>
</organism>
<keyword evidence="3" id="KW-0276">Fatty acid metabolism</keyword>
<name>A0ABW5RDU3_9BACL</name>
<evidence type="ECO:0000259" key="10">
    <source>
        <dbReference type="Pfam" id="PF02737"/>
    </source>
</evidence>